<keyword evidence="6" id="KW-0378">Hydrolase</keyword>
<dbReference type="GO" id="GO:0061578">
    <property type="term" value="F:K63-linked deubiquitinase activity"/>
    <property type="evidence" value="ECO:0007669"/>
    <property type="project" value="InterPro"/>
</dbReference>
<dbReference type="PANTHER" id="PTHR12947">
    <property type="entry name" value="AMSH-LIKE PROTEASE"/>
    <property type="match status" value="1"/>
</dbReference>
<protein>
    <submittedName>
        <fullName evidence="12">STAM-binding protein-like</fullName>
    </submittedName>
</protein>
<evidence type="ECO:0000259" key="10">
    <source>
        <dbReference type="PROSITE" id="PS50249"/>
    </source>
</evidence>
<dbReference type="InterPro" id="IPR044098">
    <property type="entry name" value="STAMBP/STALP-like_MPN"/>
</dbReference>
<dbReference type="Pfam" id="PF01398">
    <property type="entry name" value="JAB"/>
    <property type="match status" value="1"/>
</dbReference>
<evidence type="ECO:0000256" key="2">
    <source>
        <dbReference type="ARBA" id="ARBA00010981"/>
    </source>
</evidence>
<dbReference type="SUPFAM" id="SSF102712">
    <property type="entry name" value="JAB1/MPN domain"/>
    <property type="match status" value="1"/>
</dbReference>
<dbReference type="GO" id="GO:0140492">
    <property type="term" value="F:metal-dependent deubiquitinase activity"/>
    <property type="evidence" value="ECO:0007669"/>
    <property type="project" value="InterPro"/>
</dbReference>
<dbReference type="OrthoDB" id="3640at2759"/>
<organism evidence="11 12">
    <name type="scientific">Crassostrea virginica</name>
    <name type="common">Eastern oyster</name>
    <dbReference type="NCBI Taxonomy" id="6565"/>
    <lineage>
        <taxon>Eukaryota</taxon>
        <taxon>Metazoa</taxon>
        <taxon>Spiralia</taxon>
        <taxon>Lophotrochozoa</taxon>
        <taxon>Mollusca</taxon>
        <taxon>Bivalvia</taxon>
        <taxon>Autobranchia</taxon>
        <taxon>Pteriomorphia</taxon>
        <taxon>Ostreida</taxon>
        <taxon>Ostreoidea</taxon>
        <taxon>Ostreidae</taxon>
        <taxon>Crassostrea</taxon>
    </lineage>
</organism>
<comment type="similarity">
    <text evidence="2">Belongs to the peptidase M67C family.</text>
</comment>
<dbReference type="CDD" id="cd08066">
    <property type="entry name" value="MPN_AMSH_like"/>
    <property type="match status" value="1"/>
</dbReference>
<dbReference type="InterPro" id="IPR000555">
    <property type="entry name" value="JAMM/MPN+_dom"/>
</dbReference>
<accession>A0A8B8CQU4</accession>
<evidence type="ECO:0000256" key="3">
    <source>
        <dbReference type="ARBA" id="ARBA00022670"/>
    </source>
</evidence>
<dbReference type="GO" id="GO:0070536">
    <property type="term" value="P:protein K63-linked deubiquitination"/>
    <property type="evidence" value="ECO:0007669"/>
    <property type="project" value="InterPro"/>
</dbReference>
<dbReference type="FunFam" id="3.40.140.10:FF:000010">
    <property type="entry name" value="AMSH-like protease isoform X1"/>
    <property type="match status" value="1"/>
</dbReference>
<evidence type="ECO:0000256" key="4">
    <source>
        <dbReference type="ARBA" id="ARBA00022723"/>
    </source>
</evidence>
<evidence type="ECO:0000256" key="5">
    <source>
        <dbReference type="ARBA" id="ARBA00022786"/>
    </source>
</evidence>
<keyword evidence="5" id="KW-0833">Ubl conjugation pathway</keyword>
<name>A0A8B8CQU4_CRAVI</name>
<dbReference type="Proteomes" id="UP000694844">
    <property type="component" value="Chromosome 2"/>
</dbReference>
<evidence type="ECO:0000256" key="7">
    <source>
        <dbReference type="ARBA" id="ARBA00022833"/>
    </source>
</evidence>
<keyword evidence="8" id="KW-0482">Metalloprotease</keyword>
<dbReference type="SUPFAM" id="SSF140856">
    <property type="entry name" value="USP8 N-terminal domain-like"/>
    <property type="match status" value="1"/>
</dbReference>
<dbReference type="GO" id="GO:0006508">
    <property type="term" value="P:proteolysis"/>
    <property type="evidence" value="ECO:0007669"/>
    <property type="project" value="UniProtKB-KW"/>
</dbReference>
<evidence type="ECO:0000256" key="9">
    <source>
        <dbReference type="SAM" id="MobiDB-lite"/>
    </source>
</evidence>
<dbReference type="Gene3D" id="1.20.58.80">
    <property type="entry name" value="Phosphotransferase system, lactose/cellobiose-type IIA subunit"/>
    <property type="match status" value="1"/>
</dbReference>
<dbReference type="InterPro" id="IPR037518">
    <property type="entry name" value="MPN"/>
</dbReference>
<dbReference type="KEGG" id="cvn:111121253"/>
<dbReference type="GO" id="GO:0016020">
    <property type="term" value="C:membrane"/>
    <property type="evidence" value="ECO:0007669"/>
    <property type="project" value="TreeGrafter"/>
</dbReference>
<comment type="cofactor">
    <cofactor evidence="1">
        <name>Zn(2+)</name>
        <dbReference type="ChEBI" id="CHEBI:29105"/>
    </cofactor>
</comment>
<feature type="domain" description="MPN" evidence="10">
    <location>
        <begin position="292"/>
        <end position="423"/>
    </location>
</feature>
<evidence type="ECO:0000313" key="12">
    <source>
        <dbReference type="RefSeq" id="XP_022318135.1"/>
    </source>
</evidence>
<dbReference type="PROSITE" id="PS50249">
    <property type="entry name" value="MPN"/>
    <property type="match status" value="1"/>
</dbReference>
<feature type="region of interest" description="Disordered" evidence="9">
    <location>
        <begin position="144"/>
        <end position="168"/>
    </location>
</feature>
<keyword evidence="4" id="KW-0479">Metal-binding</keyword>
<gene>
    <name evidence="12" type="primary">LOC111121253</name>
</gene>
<reference evidence="12" key="1">
    <citation type="submission" date="2025-08" db="UniProtKB">
        <authorList>
            <consortium name="RefSeq"/>
        </authorList>
    </citation>
    <scope>IDENTIFICATION</scope>
    <source>
        <tissue evidence="12">Whole sample</tissue>
    </source>
</reference>
<dbReference type="GO" id="GO:0046872">
    <property type="term" value="F:metal ion binding"/>
    <property type="evidence" value="ECO:0007669"/>
    <property type="project" value="UniProtKB-KW"/>
</dbReference>
<evidence type="ECO:0000256" key="1">
    <source>
        <dbReference type="ARBA" id="ARBA00001947"/>
    </source>
</evidence>
<dbReference type="Gene3D" id="3.40.140.10">
    <property type="entry name" value="Cytidine Deaminase, domain 2"/>
    <property type="match status" value="1"/>
</dbReference>
<feature type="compositionally biased region" description="Polar residues" evidence="9">
    <location>
        <begin position="209"/>
        <end position="218"/>
    </location>
</feature>
<evidence type="ECO:0000313" key="11">
    <source>
        <dbReference type="Proteomes" id="UP000694844"/>
    </source>
</evidence>
<keyword evidence="3" id="KW-0645">Protease</keyword>
<dbReference type="SMART" id="SM00232">
    <property type="entry name" value="JAB_MPN"/>
    <property type="match status" value="1"/>
</dbReference>
<keyword evidence="7" id="KW-0862">Zinc</keyword>
<dbReference type="RefSeq" id="XP_022318135.1">
    <property type="nucleotide sequence ID" value="XM_022462427.1"/>
</dbReference>
<dbReference type="GeneID" id="111121253"/>
<sequence>MAQVAIRDISLTSHIRDPGARVRELCNYACKVEIDPQIPPRRYLRSGHEMLRMAKVYQDEKNYEQAFILYTKFISLFVEKLPKHPDYKTAPGNDVAAIKKKVKLVFPIAEELKTILKKRYTEIEKKRQEEERLKQEELEREQERQRKEEEARQQEEEAKRLQARSEAEAKWLDDQERKLQELKEKELLKNIDQDSESSENTEKGADISGLNNQRPSATAGNLTYIHNDLGERPVEKNLMKDSQYPSIPDRELKKNLVISDYSTPSVNGVPDIDRSTKPDHFTSTGFSGLREVIIPSDLMRKFMVMAEHNTLRNIETCGILAGKLVHNNFHITHVLVPKQSGTTDTCVAEDEEDLFMYQDPRDLITLGWIHTHPTQTAFLSSVDMHNQYGYQAMLPEAIAIVCAPKYQETGIFTLSSDRGLPEIGQCRERGFHQHTKTPPLFDNCSHVRVVDTERIELVDLRQK</sequence>
<keyword evidence="11" id="KW-1185">Reference proteome</keyword>
<dbReference type="Pfam" id="PF08969">
    <property type="entry name" value="USP8_dimer"/>
    <property type="match status" value="1"/>
</dbReference>
<dbReference type="GO" id="GO:0005768">
    <property type="term" value="C:endosome"/>
    <property type="evidence" value="ECO:0007669"/>
    <property type="project" value="TreeGrafter"/>
</dbReference>
<proteinExistence type="inferred from homology"/>
<evidence type="ECO:0000256" key="6">
    <source>
        <dbReference type="ARBA" id="ARBA00022801"/>
    </source>
</evidence>
<dbReference type="AlphaFoldDB" id="A0A8B8CQU4"/>
<feature type="region of interest" description="Disordered" evidence="9">
    <location>
        <begin position="189"/>
        <end position="218"/>
    </location>
</feature>
<dbReference type="InterPro" id="IPR015063">
    <property type="entry name" value="USP8_dimer"/>
</dbReference>
<dbReference type="PANTHER" id="PTHR12947:SF13">
    <property type="entry name" value="FI19924P1"/>
    <property type="match status" value="1"/>
</dbReference>
<evidence type="ECO:0000256" key="8">
    <source>
        <dbReference type="ARBA" id="ARBA00023049"/>
    </source>
</evidence>